<sequence>MTQPLADYFEALDRLKLGRPINVPKGTKITKDAVSLEAGRGKGSIKKSRSIFSDLIRAIDSAAEEQSKGTCLHKEKLDKAKLSANQYRVELEAALAREVSLLYELYEVKKQLAQFTGSNVIPLRPKL</sequence>
<dbReference type="RefSeq" id="WP_076098196.1">
    <property type="nucleotide sequence ID" value="NZ_BMYW01000003.1"/>
</dbReference>
<comment type="caution">
    <text evidence="1">The sequence shown here is derived from an EMBL/GenBank/DDBJ whole genome shotgun (WGS) entry which is preliminary data.</text>
</comment>
<proteinExistence type="predicted"/>
<evidence type="ECO:0000313" key="2">
    <source>
        <dbReference type="Proteomes" id="UP000600877"/>
    </source>
</evidence>
<dbReference type="EMBL" id="BMYW01000003">
    <property type="protein sequence ID" value="GGX85500.1"/>
    <property type="molecule type" value="Genomic_DNA"/>
</dbReference>
<reference evidence="2" key="1">
    <citation type="journal article" date="2019" name="Int. J. Syst. Evol. Microbiol.">
        <title>The Global Catalogue of Microorganisms (GCM) 10K type strain sequencing project: providing services to taxonomists for standard genome sequencing and annotation.</title>
        <authorList>
            <consortium name="The Broad Institute Genomics Platform"/>
            <consortium name="The Broad Institute Genome Sequencing Center for Infectious Disease"/>
            <person name="Wu L."/>
            <person name="Ma J."/>
        </authorList>
    </citation>
    <scope>NUCLEOTIDE SEQUENCE [LARGE SCALE GENOMIC DNA]</scope>
    <source>
        <strain evidence="2">KCTC 32041</strain>
    </source>
</reference>
<name>A0ABQ2YIL1_9NEIS</name>
<dbReference type="Proteomes" id="UP000600877">
    <property type="component" value="Unassembled WGS sequence"/>
</dbReference>
<protein>
    <submittedName>
        <fullName evidence="1">Uncharacterized protein</fullName>
    </submittedName>
</protein>
<accession>A0ABQ2YIL1</accession>
<organism evidence="1 2">
    <name type="scientific">Vogesella alkaliphila</name>
    <dbReference type="NCBI Taxonomy" id="1193621"/>
    <lineage>
        <taxon>Bacteria</taxon>
        <taxon>Pseudomonadati</taxon>
        <taxon>Pseudomonadota</taxon>
        <taxon>Betaproteobacteria</taxon>
        <taxon>Neisseriales</taxon>
        <taxon>Chromobacteriaceae</taxon>
        <taxon>Vogesella</taxon>
    </lineage>
</organism>
<evidence type="ECO:0000313" key="1">
    <source>
        <dbReference type="EMBL" id="GGX85500.1"/>
    </source>
</evidence>
<keyword evidence="2" id="KW-1185">Reference proteome</keyword>
<gene>
    <name evidence="1" type="ORF">GCM10011290_11430</name>
</gene>